<keyword evidence="3" id="KW-0460">Magnesium</keyword>
<evidence type="ECO:0000256" key="3">
    <source>
        <dbReference type="ARBA" id="ARBA00022842"/>
    </source>
</evidence>
<feature type="region of interest" description="Disordered" evidence="4">
    <location>
        <begin position="270"/>
        <end position="298"/>
    </location>
</feature>
<accession>A0ABT6PTT5</accession>
<sequence length="298" mass="31303">MTTIGLARSWLYVPGHRADLVGKALDGPADAVVLDLEDAVPPAHKDQARDVAVRTCRSRPDRVWVRINGAGTAWSEADAAALIGSGAAGIRVPKAESPSAVADLAERTGLALHLLIESARGLRAAFELAECHPLIAGVSPGETDLAADLRIRDRRELAWARARIVAANRAAGLPSPVASVWTDLSDTTGLAEDSAALRDAGFFGRSVIHPGQIDPVHRTFTPDRDEVERARALLDALDVAGDSAAWVDDRGRFVDPAVVAGARWVTELADALGGSPTSTTSPHDHDEPAGARPGRSTS</sequence>
<keyword evidence="2" id="KW-0479">Metal-binding</keyword>
<evidence type="ECO:0000313" key="7">
    <source>
        <dbReference type="Proteomes" id="UP001237595"/>
    </source>
</evidence>
<feature type="domain" description="HpcH/HpaI aldolase/citrate lyase" evidence="5">
    <location>
        <begin position="8"/>
        <end position="210"/>
    </location>
</feature>
<dbReference type="InterPro" id="IPR040442">
    <property type="entry name" value="Pyrv_kinase-like_dom_sf"/>
</dbReference>
<dbReference type="Proteomes" id="UP001237595">
    <property type="component" value="Unassembled WGS sequence"/>
</dbReference>
<evidence type="ECO:0000256" key="1">
    <source>
        <dbReference type="ARBA" id="ARBA00001946"/>
    </source>
</evidence>
<protein>
    <submittedName>
        <fullName evidence="6">CoA ester lyase</fullName>
    </submittedName>
</protein>
<dbReference type="SUPFAM" id="SSF51621">
    <property type="entry name" value="Phosphoenolpyruvate/pyruvate domain"/>
    <property type="match status" value="1"/>
</dbReference>
<name>A0ABT6PTT5_9PSEU</name>
<reference evidence="6 7" key="1">
    <citation type="submission" date="2023-04" db="EMBL/GenBank/DDBJ databases">
        <title>Draft genome sequence of Saccharopolyspora sp. TS4A08 isolated from sweet potato rhizospheric soil.</title>
        <authorList>
            <person name="Suksaard P."/>
            <person name="Duangmal K."/>
        </authorList>
    </citation>
    <scope>NUCLEOTIDE SEQUENCE [LARGE SCALE GENOMIC DNA]</scope>
    <source>
        <strain evidence="6 7">TS4A08</strain>
    </source>
</reference>
<comment type="caution">
    <text evidence="6">The sequence shown here is derived from an EMBL/GenBank/DDBJ whole genome shotgun (WGS) entry which is preliminary data.</text>
</comment>
<keyword evidence="6" id="KW-0456">Lyase</keyword>
<dbReference type="RefSeq" id="WP_281457148.1">
    <property type="nucleotide sequence ID" value="NZ_JASAOF010000013.1"/>
</dbReference>
<dbReference type="InterPro" id="IPR005000">
    <property type="entry name" value="Aldolase/citrate-lyase_domain"/>
</dbReference>
<dbReference type="EMBL" id="JASAOF010000013">
    <property type="protein sequence ID" value="MDI2030851.1"/>
    <property type="molecule type" value="Genomic_DNA"/>
</dbReference>
<comment type="cofactor">
    <cofactor evidence="1">
        <name>Mg(2+)</name>
        <dbReference type="ChEBI" id="CHEBI:18420"/>
    </cofactor>
</comment>
<dbReference type="InterPro" id="IPR015813">
    <property type="entry name" value="Pyrv/PenolPyrv_kinase-like_dom"/>
</dbReference>
<dbReference type="Gene3D" id="3.20.20.60">
    <property type="entry name" value="Phosphoenolpyruvate-binding domains"/>
    <property type="match status" value="1"/>
</dbReference>
<dbReference type="PIRSF" id="PIRSF015582">
    <property type="entry name" value="Cit_lyase_B"/>
    <property type="match status" value="1"/>
</dbReference>
<dbReference type="PANTHER" id="PTHR32308">
    <property type="entry name" value="LYASE BETA SUBUNIT, PUTATIVE (AFU_ORTHOLOGUE AFUA_4G13030)-RELATED"/>
    <property type="match status" value="1"/>
</dbReference>
<gene>
    <name evidence="6" type="ORF">QFW96_19620</name>
</gene>
<evidence type="ECO:0000313" key="6">
    <source>
        <dbReference type="EMBL" id="MDI2030851.1"/>
    </source>
</evidence>
<organism evidence="6 7">
    <name type="scientific">Saccharopolyspora ipomoeae</name>
    <dbReference type="NCBI Taxonomy" id="3042027"/>
    <lineage>
        <taxon>Bacteria</taxon>
        <taxon>Bacillati</taxon>
        <taxon>Actinomycetota</taxon>
        <taxon>Actinomycetes</taxon>
        <taxon>Pseudonocardiales</taxon>
        <taxon>Pseudonocardiaceae</taxon>
        <taxon>Saccharopolyspora</taxon>
    </lineage>
</organism>
<evidence type="ECO:0000256" key="2">
    <source>
        <dbReference type="ARBA" id="ARBA00022723"/>
    </source>
</evidence>
<dbReference type="GO" id="GO:0016829">
    <property type="term" value="F:lyase activity"/>
    <property type="evidence" value="ECO:0007669"/>
    <property type="project" value="UniProtKB-KW"/>
</dbReference>
<keyword evidence="7" id="KW-1185">Reference proteome</keyword>
<dbReference type="Pfam" id="PF03328">
    <property type="entry name" value="HpcH_HpaI"/>
    <property type="match status" value="1"/>
</dbReference>
<dbReference type="InterPro" id="IPR011206">
    <property type="entry name" value="Citrate_lyase_beta/mcl1/mcl2"/>
</dbReference>
<dbReference type="PANTHER" id="PTHR32308:SF10">
    <property type="entry name" value="CITRATE LYASE SUBUNIT BETA"/>
    <property type="match status" value="1"/>
</dbReference>
<proteinExistence type="predicted"/>
<evidence type="ECO:0000259" key="5">
    <source>
        <dbReference type="Pfam" id="PF03328"/>
    </source>
</evidence>
<evidence type="ECO:0000256" key="4">
    <source>
        <dbReference type="SAM" id="MobiDB-lite"/>
    </source>
</evidence>